<evidence type="ECO:0000313" key="3">
    <source>
        <dbReference type="EMBL" id="MFC5743987.1"/>
    </source>
</evidence>
<feature type="non-terminal residue" evidence="3">
    <location>
        <position position="282"/>
    </location>
</feature>
<dbReference type="EMBL" id="JBHSON010000001">
    <property type="protein sequence ID" value="MFC5743987.1"/>
    <property type="molecule type" value="Genomic_DNA"/>
</dbReference>
<name>A0ABW0ZML9_9ACTN</name>
<keyword evidence="2" id="KW-0812">Transmembrane</keyword>
<evidence type="ECO:0000313" key="4">
    <source>
        <dbReference type="Proteomes" id="UP001596074"/>
    </source>
</evidence>
<dbReference type="PANTHER" id="PTHR32309:SF31">
    <property type="entry name" value="CAPSULAR EXOPOLYSACCHARIDE FAMILY"/>
    <property type="match status" value="1"/>
</dbReference>
<feature type="transmembrane region" description="Helical" evidence="2">
    <location>
        <begin position="237"/>
        <end position="254"/>
    </location>
</feature>
<dbReference type="Proteomes" id="UP001596074">
    <property type="component" value="Unassembled WGS sequence"/>
</dbReference>
<sequence length="282" mass="28882">MTAQTPATPEISLVEAVWRFRLMSLLIVLVAVVASAGATQMMFSSVQATARFAVTDPTNNNNVLRMGVVSGQGYATYTAQRAAFAGSTPVLARAAAIVKEKGGPAMSGEALRGRVQTSSKPDGGVVIVTATGGDMREAAMAANAVVQAYQEVTVSTNTERLDKQLANLQAAMKKITDQMELTTAGSRAYRLMTTNLAKLQSQESGVLSARANANDGVQFVDTADPAAASPNQLPRNAAIGAAIGVILACVVSFLRAAGPGRRRFAPPPAPAAPVGPPGGGGG</sequence>
<evidence type="ECO:0000256" key="2">
    <source>
        <dbReference type="SAM" id="Phobius"/>
    </source>
</evidence>
<feature type="region of interest" description="Disordered" evidence="1">
    <location>
        <begin position="261"/>
        <end position="282"/>
    </location>
</feature>
<keyword evidence="2" id="KW-1133">Transmembrane helix</keyword>
<organism evidence="3 4">
    <name type="scientific">Actinomadura rugatobispora</name>
    <dbReference type="NCBI Taxonomy" id="1994"/>
    <lineage>
        <taxon>Bacteria</taxon>
        <taxon>Bacillati</taxon>
        <taxon>Actinomycetota</taxon>
        <taxon>Actinomycetes</taxon>
        <taxon>Streptosporangiales</taxon>
        <taxon>Thermomonosporaceae</taxon>
        <taxon>Actinomadura</taxon>
    </lineage>
</organism>
<dbReference type="RefSeq" id="WP_378278750.1">
    <property type="nucleotide sequence ID" value="NZ_JBHSON010000001.1"/>
</dbReference>
<evidence type="ECO:0000256" key="1">
    <source>
        <dbReference type="SAM" id="MobiDB-lite"/>
    </source>
</evidence>
<proteinExistence type="predicted"/>
<accession>A0ABW0ZML9</accession>
<dbReference type="InterPro" id="IPR050445">
    <property type="entry name" value="Bact_polysacc_biosynth/exp"/>
</dbReference>
<reference evidence="4" key="1">
    <citation type="journal article" date="2019" name="Int. J. Syst. Evol. Microbiol.">
        <title>The Global Catalogue of Microorganisms (GCM) 10K type strain sequencing project: providing services to taxonomists for standard genome sequencing and annotation.</title>
        <authorList>
            <consortium name="The Broad Institute Genomics Platform"/>
            <consortium name="The Broad Institute Genome Sequencing Center for Infectious Disease"/>
            <person name="Wu L."/>
            <person name="Ma J."/>
        </authorList>
    </citation>
    <scope>NUCLEOTIDE SEQUENCE [LARGE SCALE GENOMIC DNA]</scope>
    <source>
        <strain evidence="4">KCTC 42087</strain>
    </source>
</reference>
<keyword evidence="4" id="KW-1185">Reference proteome</keyword>
<dbReference type="PANTHER" id="PTHR32309">
    <property type="entry name" value="TYROSINE-PROTEIN KINASE"/>
    <property type="match status" value="1"/>
</dbReference>
<feature type="transmembrane region" description="Helical" evidence="2">
    <location>
        <begin position="22"/>
        <end position="43"/>
    </location>
</feature>
<gene>
    <name evidence="3" type="ORF">ACFPZN_00005</name>
</gene>
<protein>
    <recommendedName>
        <fullName evidence="5">Polysaccharide chain length determinant N-terminal domain-containing protein</fullName>
    </recommendedName>
</protein>
<comment type="caution">
    <text evidence="3">The sequence shown here is derived from an EMBL/GenBank/DDBJ whole genome shotgun (WGS) entry which is preliminary data.</text>
</comment>
<evidence type="ECO:0008006" key="5">
    <source>
        <dbReference type="Google" id="ProtNLM"/>
    </source>
</evidence>
<keyword evidence="2" id="KW-0472">Membrane</keyword>
<feature type="compositionally biased region" description="Pro residues" evidence="1">
    <location>
        <begin position="265"/>
        <end position="276"/>
    </location>
</feature>